<sequence length="1127" mass="127467">MFSKKSLVDIKKSTAKLQDPKKDVPTRIKHLKLILDNVDTAEAKGLFEANFSHIYSILYDSFLQMETNLRQRVHKAHKEELDCTLWILEQVICLLPELIHRRWQLHSLGRMLAKLLHTGNSMRLRRLGIKYFLMWYQALNENAPEYVHKMFASLVPGFHNQLIVASHTTASVFHDNQHPISAPEMLPILPPSSGEKAPDHPGRFYLESLLDHMVHTVIKLEWQDKSAYHHRCFSFLLEQFKAYYLPKICPGFNTTTSLYRPILDLPVLRKMENETEFMFCRVSLILWVTNYMHQTKREHHGPNQGPQSHHSIPGSAAHEEDTDSAHPSLDSNISIQTNKTATDEELANQIVRDVLCSTRDNVNFSHEIFRQAFLLNFSHVIAIRKIILVYKDLIQSNLAELPIYALEPPDEMAKNHHDPDGRSGRLRNDSYLGAIQQENLLVRAGLQNLYQLFMTHAANVFLLEVNPNIPRLLEEQTDACKRILNIYRYMVMNVRMDSNTWEQLLLVLLQITSLVLGETPPKKKILTLGGKLAPAIFQTLIVTWIKANLNVAISRELWDRFLHVLTSLTNWEELIKEWAKTMETLTRVLARHVYNLDLNNLPLDRLNEQKSKRTRRIVARPENITSSASGSSQLHQPVLRQDSSMPDGNIFSSKRLKSGLARSYSETSINMKPRTVVKRPYTKHRRSKSLELLPPPDTESTDRTRSPSPAPSSGIESSSIKDSPIQLDVLAENHTGEPLGEHRGVVCGGSIRGWLPDVAVILWKRMLGALGDVNQISNPKLHAQVFEYLIKLTDTLIKIKHNQGVSLDNLSTPHAPELVPPLTLILPWCFGALCLPETYETGKLNALRLLISVMLNCNSKYRTCLSQFYCFIHSALTGSSKSTKNTSIKYLGPRFLSLQLPGSTLLLLDIVHACDDILNTSEKAELIPRTEAISVLTNLLSLPDDLSSVSVLQPESNVSVLNSCPDIKEHVVRILLRAGKREPSGKARCIALSGLGIFVYKELTNHTFHPNIVEALNVLLSALKFSNKMIAQLTSDILFLLCDHAGLLWTRYPRLGNGVISELCNALNRHAPLGPSASETDRALSRALLLCLGEWCMRLGPAKLLEPNEYGENRGSCLLLEVFKVRV</sequence>
<proteinExistence type="predicted"/>
<dbReference type="InterPro" id="IPR046859">
    <property type="entry name" value="RGPA/RALGAPB_N"/>
</dbReference>
<dbReference type="PANTHER" id="PTHR10063:SF11">
    <property type="entry name" value="RHO GTPASE-ACTIVATING PROTEIN CG5521-RELATED"/>
    <property type="match status" value="1"/>
</dbReference>
<dbReference type="AlphaFoldDB" id="U4UMU2"/>
<dbReference type="Pfam" id="PF20412">
    <property type="entry name" value="RALGAPB_N"/>
    <property type="match status" value="1"/>
</dbReference>
<evidence type="ECO:0000313" key="4">
    <source>
        <dbReference type="EMBL" id="ERL91325.1"/>
    </source>
</evidence>
<keyword evidence="1" id="KW-0597">Phosphoprotein</keyword>
<dbReference type="InterPro" id="IPR016024">
    <property type="entry name" value="ARM-type_fold"/>
</dbReference>
<evidence type="ECO:0000313" key="5">
    <source>
        <dbReference type="Proteomes" id="UP000030742"/>
    </source>
</evidence>
<gene>
    <name evidence="4" type="ORF">D910_08657</name>
</gene>
<dbReference type="OrthoDB" id="19311at2759"/>
<feature type="region of interest" description="Disordered" evidence="2">
    <location>
        <begin position="296"/>
        <end position="331"/>
    </location>
</feature>
<feature type="compositionally biased region" description="Low complexity" evidence="2">
    <location>
        <begin position="711"/>
        <end position="720"/>
    </location>
</feature>
<evidence type="ECO:0000256" key="2">
    <source>
        <dbReference type="SAM" id="MobiDB-lite"/>
    </source>
</evidence>
<feature type="compositionally biased region" description="Polar residues" evidence="2">
    <location>
        <begin position="623"/>
        <end position="652"/>
    </location>
</feature>
<dbReference type="GO" id="GO:0005737">
    <property type="term" value="C:cytoplasm"/>
    <property type="evidence" value="ECO:0007669"/>
    <property type="project" value="TreeGrafter"/>
</dbReference>
<dbReference type="SUPFAM" id="SSF48371">
    <property type="entry name" value="ARM repeat"/>
    <property type="match status" value="1"/>
</dbReference>
<dbReference type="EMBL" id="KB632281">
    <property type="protein sequence ID" value="ERL91325.1"/>
    <property type="molecule type" value="Genomic_DNA"/>
</dbReference>
<dbReference type="GO" id="GO:0005096">
    <property type="term" value="F:GTPase activator activity"/>
    <property type="evidence" value="ECO:0007669"/>
    <property type="project" value="InterPro"/>
</dbReference>
<reference evidence="4 5" key="1">
    <citation type="journal article" date="2013" name="Genome Biol.">
        <title>Draft genome of the mountain pine beetle, Dendroctonus ponderosae Hopkins, a major forest pest.</title>
        <authorList>
            <person name="Keeling C.I."/>
            <person name="Yuen M.M."/>
            <person name="Liao N.Y."/>
            <person name="Docking T.R."/>
            <person name="Chan S.K."/>
            <person name="Taylor G.A."/>
            <person name="Palmquist D.L."/>
            <person name="Jackman S.D."/>
            <person name="Nguyen A."/>
            <person name="Li M."/>
            <person name="Henderson H."/>
            <person name="Janes J.K."/>
            <person name="Zhao Y."/>
            <person name="Pandoh P."/>
            <person name="Moore R."/>
            <person name="Sperling F.A."/>
            <person name="Huber D.P."/>
            <person name="Birol I."/>
            <person name="Jones S.J."/>
            <person name="Bohlmann J."/>
        </authorList>
    </citation>
    <scope>NUCLEOTIDE SEQUENCE</scope>
</reference>
<name>U4UMU2_DENPD</name>
<dbReference type="InterPro" id="IPR027107">
    <property type="entry name" value="Tuberin/Ral-act_asu"/>
</dbReference>
<dbReference type="STRING" id="77166.U4UMU2"/>
<protein>
    <recommendedName>
        <fullName evidence="3">Ral GTPase-activating protein subunit alpha/beta N-terminal domain-containing protein</fullName>
    </recommendedName>
</protein>
<feature type="region of interest" description="Disordered" evidence="2">
    <location>
        <begin position="610"/>
        <end position="720"/>
    </location>
</feature>
<evidence type="ECO:0000256" key="1">
    <source>
        <dbReference type="ARBA" id="ARBA00022553"/>
    </source>
</evidence>
<feature type="domain" description="Ral GTPase-activating protein subunit alpha/beta N-terminal" evidence="3">
    <location>
        <begin position="473"/>
        <end position="595"/>
    </location>
</feature>
<evidence type="ECO:0000259" key="3">
    <source>
        <dbReference type="Pfam" id="PF20412"/>
    </source>
</evidence>
<organism evidence="4 5">
    <name type="scientific">Dendroctonus ponderosae</name>
    <name type="common">Mountain pine beetle</name>
    <dbReference type="NCBI Taxonomy" id="77166"/>
    <lineage>
        <taxon>Eukaryota</taxon>
        <taxon>Metazoa</taxon>
        <taxon>Ecdysozoa</taxon>
        <taxon>Arthropoda</taxon>
        <taxon>Hexapoda</taxon>
        <taxon>Insecta</taxon>
        <taxon>Pterygota</taxon>
        <taxon>Neoptera</taxon>
        <taxon>Endopterygota</taxon>
        <taxon>Coleoptera</taxon>
        <taxon>Polyphaga</taxon>
        <taxon>Cucujiformia</taxon>
        <taxon>Curculionidae</taxon>
        <taxon>Scolytinae</taxon>
        <taxon>Dendroctonus</taxon>
    </lineage>
</organism>
<feature type="compositionally biased region" description="Basic residues" evidence="2">
    <location>
        <begin position="675"/>
        <end position="687"/>
    </location>
</feature>
<accession>U4UMU2</accession>
<dbReference type="GO" id="GO:0005634">
    <property type="term" value="C:nucleus"/>
    <property type="evidence" value="ECO:0007669"/>
    <property type="project" value="InterPro"/>
</dbReference>
<dbReference type="Proteomes" id="UP000030742">
    <property type="component" value="Unassembled WGS sequence"/>
</dbReference>
<dbReference type="PANTHER" id="PTHR10063">
    <property type="entry name" value="TUBERIN"/>
    <property type="match status" value="1"/>
</dbReference>